<dbReference type="OrthoDB" id="160645at2759"/>
<evidence type="ECO:0000256" key="1">
    <source>
        <dbReference type="ARBA" id="ARBA00022669"/>
    </source>
</evidence>
<dbReference type="SUPFAM" id="SSF54106">
    <property type="entry name" value="LysM domain"/>
    <property type="match status" value="1"/>
</dbReference>
<dbReference type="PROSITE" id="PS51257">
    <property type="entry name" value="PROKAR_LIPOPROTEIN"/>
    <property type="match status" value="1"/>
</dbReference>
<gene>
    <name evidence="6" type="ORF">DSL72_001856</name>
</gene>
<keyword evidence="7" id="KW-1185">Reference proteome</keyword>
<evidence type="ECO:0000256" key="2">
    <source>
        <dbReference type="ARBA" id="ARBA00023026"/>
    </source>
</evidence>
<dbReference type="Pfam" id="PF22974">
    <property type="entry name" value="DUF7029"/>
    <property type="match status" value="1"/>
</dbReference>
<feature type="signal peptide" evidence="4">
    <location>
        <begin position="1"/>
        <end position="19"/>
    </location>
</feature>
<keyword evidence="1" id="KW-0147">Chitin-binding</keyword>
<dbReference type="EMBL" id="CP063407">
    <property type="protein sequence ID" value="QSZ32282.1"/>
    <property type="molecule type" value="Genomic_DNA"/>
</dbReference>
<dbReference type="Pfam" id="PF23865">
    <property type="entry name" value="DUF7223"/>
    <property type="match status" value="1"/>
</dbReference>
<keyword evidence="2" id="KW-0843">Virulence</keyword>
<dbReference type="InterPro" id="IPR055647">
    <property type="entry name" value="DUF7223"/>
</dbReference>
<proteinExistence type="predicted"/>
<evidence type="ECO:0000259" key="5">
    <source>
        <dbReference type="PROSITE" id="PS51782"/>
    </source>
</evidence>
<dbReference type="InterPro" id="IPR036779">
    <property type="entry name" value="LysM_dom_sf"/>
</dbReference>
<evidence type="ECO:0000313" key="6">
    <source>
        <dbReference type="EMBL" id="QSZ32282.1"/>
    </source>
</evidence>
<dbReference type="InterPro" id="IPR052210">
    <property type="entry name" value="LysM1-like"/>
</dbReference>
<reference evidence="6" key="1">
    <citation type="submission" date="2020-10" db="EMBL/GenBank/DDBJ databases">
        <title>Genome Sequence of Monilinia vaccinii-corymbosi Sheds Light on Mummy Berry Disease Infection of Blueberry and Mating Type.</title>
        <authorList>
            <person name="Yow A.G."/>
            <person name="Zhang Y."/>
            <person name="Bansal K."/>
            <person name="Eacker S.M."/>
            <person name="Sullivan S."/>
            <person name="Liachko I."/>
            <person name="Cubeta M.A."/>
            <person name="Rollins J.A."/>
            <person name="Ashrafi H."/>
        </authorList>
    </citation>
    <scope>NUCLEOTIDE SEQUENCE</scope>
    <source>
        <strain evidence="6">RL-1</strain>
    </source>
</reference>
<dbReference type="Gene3D" id="3.10.350.10">
    <property type="entry name" value="LysM domain"/>
    <property type="match status" value="1"/>
</dbReference>
<sequence>MRRSVFALAALSLWQSCTAQVNIETLVPYNPPSVDVSKRDAQATAVTLQDALSLIWKSQKGSTFVNVTLNTGDTELVISTENFIDSLTDVQCQGDLVLTFKDNATFQDAIANWSWVNFHENRTLVMINNWGACAASSASGRQPWIVHGVDVYDEQKFIVNFNATLLSDWDSVMSGAVIEFGSIPSTSTKRGDLDTIGQASPLGLAYSLPQDFFGASTNNGLNFSINCLGCATTGSMEILGKIVMNTNSSGSPIGVNSISINATPKGLGANFDLEFGFSGTLGSGWSEEWNLITVGLAGWTIPGILTLGPQFSVDAGFSLSGIKGAAQVGVGIGFTIPDSSSALLGIDGGNSSSQGWVPTVTLGTPKVSVQVSGQLELYTQLGLDVGLTVLNKYGFGAGIFLKVPDVEISLGALFNTQGACAGSADVLGVRFDLSVGVDLGLGVYTEAGGKKDWQAQTTIYENNNIIKPIDKCFPIDPAPSGTPSASASSTKAPSSTASPTVTRTKTATGTITPTPTSPGIFSICNKWVIVENTTSTCQSIADTYGITLANLLAWNPALGSACKLTIGQSLCVGTQSLF</sequence>
<dbReference type="AlphaFoldDB" id="A0A8A3PAZ0"/>
<dbReference type="GO" id="GO:0008061">
    <property type="term" value="F:chitin binding"/>
    <property type="evidence" value="ECO:0007669"/>
    <property type="project" value="UniProtKB-KW"/>
</dbReference>
<protein>
    <recommendedName>
        <fullName evidence="5">LysM domain-containing protein</fullName>
    </recommendedName>
</protein>
<dbReference type="PROSITE" id="PS51782">
    <property type="entry name" value="LYSM"/>
    <property type="match status" value="1"/>
</dbReference>
<name>A0A8A3PAZ0_9HELO</name>
<dbReference type="InterPro" id="IPR054293">
    <property type="entry name" value="DUF7029"/>
</dbReference>
<dbReference type="SMART" id="SM00257">
    <property type="entry name" value="LysM"/>
    <property type="match status" value="1"/>
</dbReference>
<feature type="chain" id="PRO_5032936826" description="LysM domain-containing protein" evidence="4">
    <location>
        <begin position="20"/>
        <end position="578"/>
    </location>
</feature>
<organism evidence="6 7">
    <name type="scientific">Monilinia vaccinii-corymbosi</name>
    <dbReference type="NCBI Taxonomy" id="61207"/>
    <lineage>
        <taxon>Eukaryota</taxon>
        <taxon>Fungi</taxon>
        <taxon>Dikarya</taxon>
        <taxon>Ascomycota</taxon>
        <taxon>Pezizomycotina</taxon>
        <taxon>Leotiomycetes</taxon>
        <taxon>Helotiales</taxon>
        <taxon>Sclerotiniaceae</taxon>
        <taxon>Monilinia</taxon>
    </lineage>
</organism>
<keyword evidence="4" id="KW-0732">Signal</keyword>
<evidence type="ECO:0000256" key="3">
    <source>
        <dbReference type="SAM" id="MobiDB-lite"/>
    </source>
</evidence>
<evidence type="ECO:0000256" key="4">
    <source>
        <dbReference type="SAM" id="SignalP"/>
    </source>
</evidence>
<feature type="region of interest" description="Disordered" evidence="3">
    <location>
        <begin position="479"/>
        <end position="511"/>
    </location>
</feature>
<dbReference type="Proteomes" id="UP000672032">
    <property type="component" value="Chromosome 3"/>
</dbReference>
<dbReference type="CDD" id="cd00118">
    <property type="entry name" value="LysM"/>
    <property type="match status" value="1"/>
</dbReference>
<feature type="domain" description="LysM" evidence="5">
    <location>
        <begin position="526"/>
        <end position="572"/>
    </location>
</feature>
<dbReference type="Pfam" id="PF01476">
    <property type="entry name" value="LysM"/>
    <property type="match status" value="1"/>
</dbReference>
<dbReference type="PANTHER" id="PTHR34997">
    <property type="entry name" value="AM15"/>
    <property type="match status" value="1"/>
</dbReference>
<accession>A0A8A3PAZ0</accession>
<dbReference type="InterPro" id="IPR018392">
    <property type="entry name" value="LysM"/>
</dbReference>
<evidence type="ECO:0000313" key="7">
    <source>
        <dbReference type="Proteomes" id="UP000672032"/>
    </source>
</evidence>
<dbReference type="PANTHER" id="PTHR34997:SF23">
    <property type="entry name" value="LYSM DOMAIN-CONTAINING PROTEIN"/>
    <property type="match status" value="1"/>
</dbReference>